<dbReference type="PANTHER" id="PTHR38454">
    <property type="entry name" value="INTEGRAL MEMBRANE PROTEIN-RELATED"/>
    <property type="match status" value="1"/>
</dbReference>
<dbReference type="STRING" id="1797715.A3D81_00300"/>
<feature type="transmembrane region" description="Helical" evidence="1">
    <location>
        <begin position="181"/>
        <end position="211"/>
    </location>
</feature>
<dbReference type="EMBL" id="MFBE01000025">
    <property type="protein sequence ID" value="OGD91016.1"/>
    <property type="molecule type" value="Genomic_DNA"/>
</dbReference>
<proteinExistence type="predicted"/>
<dbReference type="InterPro" id="IPR018580">
    <property type="entry name" value="Uncharacterised_YfhO"/>
</dbReference>
<keyword evidence="1" id="KW-1133">Transmembrane helix</keyword>
<evidence type="ECO:0000313" key="3">
    <source>
        <dbReference type="Proteomes" id="UP000178492"/>
    </source>
</evidence>
<evidence type="ECO:0008006" key="4">
    <source>
        <dbReference type="Google" id="ProtNLM"/>
    </source>
</evidence>
<feature type="transmembrane region" description="Helical" evidence="1">
    <location>
        <begin position="332"/>
        <end position="352"/>
    </location>
</feature>
<dbReference type="AlphaFoldDB" id="A0A1F5GGN1"/>
<dbReference type="Pfam" id="PF09586">
    <property type="entry name" value="YfhO"/>
    <property type="match status" value="1"/>
</dbReference>
<gene>
    <name evidence="2" type="ORF">A3D81_00300</name>
</gene>
<sequence length="723" mass="83831">MRKLLLKFWPQILIFIVVFAFFSKLFFPPSIFITPDFGRTDILHIELAQKYVLSSNLKHLSLPFWETDSGQGYPLFAELSGTFNIINLFSLLLLPFNIAIPIIYLLTFLIAAYGMFFLLTWLKLNKYSSLFGSFAFTFSAAMILNIPHLNPAQAVSFLPFTLLFFLKYLEKTNLKSAALVSLFLSQILFSFTQIFVYTVILFGLLGFFNVWQRSKNVVNFCLQFFVVIFFTLLLSSIQILPTFELVKYSQRASGIDPSSILNSFPLNPKNLLTFINPFILGQAANGTYNFINWQKNGIYWENTAYIGFLPLIFSLFAIFLLWLNFIKAKKNIFLIFSILAILSIFLALGKFSPLHVVFSLPPLNFFRVPARFLIFAQFFLAIIAAYCLNKLDNFLPQKLKQKTLMIILIITILELLYRWWDYHPIGKSKEWLDGPETAQFIKSSVSDQFRVYSIASTLNWNNVFVNKGWKNELTNYRFFLNSIDPNTNLFYDIKHFSSYQVLPTRRQVLLHSLISSNIKPKKESIFIDSLAQNTLSLYGVKYLIAPLPIENDNYQKIFEVKKGEFKNIVYKDNSSNNLLSFYYDYVNIESIADYLKYFKEKDLRKTVLIENFDGLKSYVEKQTDNSIRIKSTRKNHLSLTVDTKDEGILVYSDSFYPGWKAKVDSKEVKIYAANINSKAIIVPTGKHYVEFTYFPKWFLVGAFISIISLLITIKVILKKETRL</sequence>
<keyword evidence="1" id="KW-0812">Transmembrane</keyword>
<protein>
    <recommendedName>
        <fullName evidence="4">Membrane protein 6-pyruvoyl-tetrahydropterin synthase-related domain-containing protein</fullName>
    </recommendedName>
</protein>
<feature type="transmembrane region" description="Helical" evidence="1">
    <location>
        <begin position="98"/>
        <end position="122"/>
    </location>
</feature>
<accession>A0A1F5GGN1</accession>
<dbReference type="Proteomes" id="UP000178492">
    <property type="component" value="Unassembled WGS sequence"/>
</dbReference>
<feature type="transmembrane region" description="Helical" evidence="1">
    <location>
        <begin position="303"/>
        <end position="325"/>
    </location>
</feature>
<feature type="transmembrane region" description="Helical" evidence="1">
    <location>
        <begin position="403"/>
        <end position="420"/>
    </location>
</feature>
<evidence type="ECO:0000313" key="2">
    <source>
        <dbReference type="EMBL" id="OGD91016.1"/>
    </source>
</evidence>
<feature type="transmembrane region" description="Helical" evidence="1">
    <location>
        <begin position="129"/>
        <end position="146"/>
    </location>
</feature>
<feature type="transmembrane region" description="Helical" evidence="1">
    <location>
        <begin position="697"/>
        <end position="717"/>
    </location>
</feature>
<comment type="caution">
    <text evidence="2">The sequence shown here is derived from an EMBL/GenBank/DDBJ whole genome shotgun (WGS) entry which is preliminary data.</text>
</comment>
<feature type="transmembrane region" description="Helical" evidence="1">
    <location>
        <begin position="372"/>
        <end position="391"/>
    </location>
</feature>
<reference evidence="2 3" key="1">
    <citation type="journal article" date="2016" name="Nat. Commun.">
        <title>Thousands of microbial genomes shed light on interconnected biogeochemical processes in an aquifer system.</title>
        <authorList>
            <person name="Anantharaman K."/>
            <person name="Brown C.T."/>
            <person name="Hug L.A."/>
            <person name="Sharon I."/>
            <person name="Castelle C.J."/>
            <person name="Probst A.J."/>
            <person name="Thomas B.C."/>
            <person name="Singh A."/>
            <person name="Wilkins M.J."/>
            <person name="Karaoz U."/>
            <person name="Brodie E.L."/>
            <person name="Williams K.H."/>
            <person name="Hubbard S.S."/>
            <person name="Banfield J.F."/>
        </authorList>
    </citation>
    <scope>NUCLEOTIDE SEQUENCE [LARGE SCALE GENOMIC DNA]</scope>
</reference>
<evidence type="ECO:0000256" key="1">
    <source>
        <dbReference type="SAM" id="Phobius"/>
    </source>
</evidence>
<keyword evidence="1" id="KW-0472">Membrane</keyword>
<feature type="transmembrane region" description="Helical" evidence="1">
    <location>
        <begin position="12"/>
        <end position="33"/>
    </location>
</feature>
<feature type="transmembrane region" description="Helical" evidence="1">
    <location>
        <begin position="217"/>
        <end position="240"/>
    </location>
</feature>
<dbReference type="PANTHER" id="PTHR38454:SF1">
    <property type="entry name" value="INTEGRAL MEMBRANE PROTEIN"/>
    <property type="match status" value="1"/>
</dbReference>
<organism evidence="2 3">
    <name type="scientific">Candidatus Curtissbacteria bacterium RIFCSPHIGHO2_02_FULL_40_17</name>
    <dbReference type="NCBI Taxonomy" id="1797715"/>
    <lineage>
        <taxon>Bacteria</taxon>
        <taxon>Candidatus Curtissiibacteriota</taxon>
    </lineage>
</organism>
<name>A0A1F5GGN1_9BACT</name>